<organism evidence="2 3">
    <name type="scientific">Ramlibacter agri</name>
    <dbReference type="NCBI Taxonomy" id="2728837"/>
    <lineage>
        <taxon>Bacteria</taxon>
        <taxon>Pseudomonadati</taxon>
        <taxon>Pseudomonadota</taxon>
        <taxon>Betaproteobacteria</taxon>
        <taxon>Burkholderiales</taxon>
        <taxon>Comamonadaceae</taxon>
        <taxon>Ramlibacter</taxon>
    </lineage>
</organism>
<dbReference type="RefSeq" id="WP_169418354.1">
    <property type="nucleotide sequence ID" value="NZ_JABBFX010000001.1"/>
</dbReference>
<dbReference type="Proteomes" id="UP000541185">
    <property type="component" value="Unassembled WGS sequence"/>
</dbReference>
<comment type="caution">
    <text evidence="2">The sequence shown here is derived from an EMBL/GenBank/DDBJ whole genome shotgun (WGS) entry which is preliminary data.</text>
</comment>
<evidence type="ECO:0000313" key="3">
    <source>
        <dbReference type="Proteomes" id="UP000541185"/>
    </source>
</evidence>
<protein>
    <submittedName>
        <fullName evidence="2">Uncharacterized protein</fullName>
    </submittedName>
</protein>
<accession>A0A848H161</accession>
<name>A0A848H161_9BURK</name>
<evidence type="ECO:0000313" key="2">
    <source>
        <dbReference type="EMBL" id="NML44207.1"/>
    </source>
</evidence>
<proteinExistence type="predicted"/>
<sequence length="656" mass="72072">MAKTPRNSPPTPPPRRNHPGAASHARPPTAGTAKSPPSAAQARPPVSALAAPSVPMVPMSTFSSFAQSTSPGVRAMSRILLIDLAERELQARSRLKARADQLQAIDNTRDVSGGLSADQQAELKALRDALDADQPVDIFYKTVASQVARRTWDDLVHGKDPEYVLKYGLFGSQQTTIPADLGVNEREIASVCGLLELDNIVDPTNSRFVRSVAEAQGEYRQNYDLFNAAYALAKERSVVTLQSQIDSGRLSPSIIGCITPDASIAERVAAEAKQIPGADERVQAVSAKTVAQVVRRLVDDGVTANDTWLTSRLDAAFNLLTGSIEGAPPSALEIDLPDLEASVDIDIVKENLNAVQAIYFSYQLEEMRLYQVVERIVDLFRQGLLPLGRGRVGDYLYRYYQKAGERMTESERRDLYFRCFGAPGGNPQAGEPNRDFNELWLRFLSAVSSFARQLTVDRLLRSTVPMAVSQEQVRKAGRDLGANLSRNGYGIAYNAAIEMQQSILDFKTVLTDPDLRNVFGARDMWQVIDLVNANYLGGPRNTHRFRTQSRNGAIVIRWIANHVEALSNVSGPVLQVDQIVNPQMYRVDPDHKPTVDPTDWDLVNACEQWLAVGGVQDQNIEQYAQPIEAPITSSRPIGMPQFARDALDQAGISLPA</sequence>
<evidence type="ECO:0000256" key="1">
    <source>
        <dbReference type="SAM" id="MobiDB-lite"/>
    </source>
</evidence>
<gene>
    <name evidence="2" type="ORF">HHL11_10635</name>
</gene>
<keyword evidence="3" id="KW-1185">Reference proteome</keyword>
<reference evidence="2 3" key="1">
    <citation type="submission" date="2020-04" db="EMBL/GenBank/DDBJ databases">
        <title>Ramlibacter sp. G-1-2-2 isolated from soil.</title>
        <authorList>
            <person name="Dahal R.H."/>
        </authorList>
    </citation>
    <scope>NUCLEOTIDE SEQUENCE [LARGE SCALE GENOMIC DNA]</scope>
    <source>
        <strain evidence="2 3">G-1-2-2</strain>
    </source>
</reference>
<feature type="region of interest" description="Disordered" evidence="1">
    <location>
        <begin position="1"/>
        <end position="47"/>
    </location>
</feature>
<dbReference type="AlphaFoldDB" id="A0A848H161"/>
<dbReference type="EMBL" id="JABBFX010000001">
    <property type="protein sequence ID" value="NML44207.1"/>
    <property type="molecule type" value="Genomic_DNA"/>
</dbReference>